<evidence type="ECO:0000313" key="2">
    <source>
        <dbReference type="EMBL" id="MDV3444079.1"/>
    </source>
</evidence>
<comment type="caution">
    <text evidence="2">The sequence shown here is derived from an EMBL/GenBank/DDBJ whole genome shotgun (WGS) entry which is preliminary data.</text>
</comment>
<dbReference type="EMBL" id="JAWJUL010000674">
    <property type="protein sequence ID" value="MDV3444079.1"/>
    <property type="molecule type" value="Genomic_DNA"/>
</dbReference>
<feature type="non-terminal residue" evidence="2">
    <location>
        <position position="62"/>
    </location>
</feature>
<dbReference type="InterPro" id="IPR003497">
    <property type="entry name" value="BRO_N_domain"/>
</dbReference>
<name>A0ABU3Y1P8_9GAMM</name>
<sequence length="62" mass="7095">MLDNQPWFVAVDFARLLGMQHPQTLHRRVGIAQRRDHLAIQPALQMGVLRMAEAHQRLVQAG</sequence>
<evidence type="ECO:0000259" key="1">
    <source>
        <dbReference type="Pfam" id="PF02498"/>
    </source>
</evidence>
<dbReference type="Proteomes" id="UP001273935">
    <property type="component" value="Unassembled WGS sequence"/>
</dbReference>
<proteinExistence type="predicted"/>
<dbReference type="Pfam" id="PF02498">
    <property type="entry name" value="Bro-N"/>
    <property type="match status" value="1"/>
</dbReference>
<dbReference type="RefSeq" id="WP_394805199.1">
    <property type="nucleotide sequence ID" value="NZ_JAWJUL010000674.1"/>
</dbReference>
<accession>A0ABU3Y1P8</accession>
<reference evidence="2 3" key="1">
    <citation type="submission" date="2023-10" db="EMBL/GenBank/DDBJ databases">
        <title>Pseudomonas otitidis isolated from a paediatric patient with cystic fibrosis in Chile.</title>
        <authorList>
            <person name="Amsteins-Romero L."/>
            <person name="Opazo-Capurro A."/>
            <person name="Matus-Kohler M."/>
            <person name="Gonzalez-Rocha G."/>
        </authorList>
    </citation>
    <scope>NUCLEOTIDE SEQUENCE [LARGE SCALE GENOMIC DNA]</scope>
    <source>
        <strain evidence="2 3">P-714</strain>
    </source>
</reference>
<organism evidence="2 3">
    <name type="scientific">Metapseudomonas otitidis</name>
    <dbReference type="NCBI Taxonomy" id="319939"/>
    <lineage>
        <taxon>Bacteria</taxon>
        <taxon>Pseudomonadati</taxon>
        <taxon>Pseudomonadota</taxon>
        <taxon>Gammaproteobacteria</taxon>
        <taxon>Pseudomonadales</taxon>
        <taxon>Pseudomonadaceae</taxon>
        <taxon>Metapseudomonas</taxon>
    </lineage>
</organism>
<evidence type="ECO:0000313" key="3">
    <source>
        <dbReference type="Proteomes" id="UP001273935"/>
    </source>
</evidence>
<keyword evidence="3" id="KW-1185">Reference proteome</keyword>
<gene>
    <name evidence="2" type="ORF">R0G64_32845</name>
</gene>
<feature type="domain" description="Bro-N" evidence="1">
    <location>
        <begin position="3"/>
        <end position="38"/>
    </location>
</feature>
<protein>
    <recommendedName>
        <fullName evidence="1">Bro-N domain-containing protein</fullName>
    </recommendedName>
</protein>